<protein>
    <submittedName>
        <fullName evidence="7">ATP-binding cassette subfamily F protein 3</fullName>
    </submittedName>
</protein>
<dbReference type="RefSeq" id="WP_134158735.1">
    <property type="nucleotide sequence ID" value="NZ_SORF01000003.1"/>
</dbReference>
<keyword evidence="4" id="KW-0175">Coiled coil</keyword>
<dbReference type="Proteomes" id="UP000294581">
    <property type="component" value="Unassembled WGS sequence"/>
</dbReference>
<keyword evidence="2" id="KW-0547">Nucleotide-binding</keyword>
<evidence type="ECO:0000256" key="5">
    <source>
        <dbReference type="SAM" id="MobiDB-lite"/>
    </source>
</evidence>
<dbReference type="InterPro" id="IPR017871">
    <property type="entry name" value="ABC_transporter-like_CS"/>
</dbReference>
<dbReference type="AlphaFoldDB" id="A0A4R8LT80"/>
<dbReference type="GO" id="GO:0016887">
    <property type="term" value="F:ATP hydrolysis activity"/>
    <property type="evidence" value="ECO:0007669"/>
    <property type="project" value="InterPro"/>
</dbReference>
<dbReference type="InterPro" id="IPR027417">
    <property type="entry name" value="P-loop_NTPase"/>
</dbReference>
<dbReference type="EMBL" id="SORF01000003">
    <property type="protein sequence ID" value="TDY49985.1"/>
    <property type="molecule type" value="Genomic_DNA"/>
</dbReference>
<feature type="domain" description="ABC transporter" evidence="6">
    <location>
        <begin position="331"/>
        <end position="545"/>
    </location>
</feature>
<organism evidence="7 8">
    <name type="scientific">Alicyclobacillus sacchari</name>
    <dbReference type="NCBI Taxonomy" id="392010"/>
    <lineage>
        <taxon>Bacteria</taxon>
        <taxon>Bacillati</taxon>
        <taxon>Bacillota</taxon>
        <taxon>Bacilli</taxon>
        <taxon>Bacillales</taxon>
        <taxon>Alicyclobacillaceae</taxon>
        <taxon>Alicyclobacillus</taxon>
    </lineage>
</organism>
<evidence type="ECO:0000313" key="8">
    <source>
        <dbReference type="Proteomes" id="UP000294581"/>
    </source>
</evidence>
<dbReference type="PANTHER" id="PTHR42855">
    <property type="entry name" value="ABC TRANSPORTER ATP-BINDING SUBUNIT"/>
    <property type="match status" value="1"/>
</dbReference>
<accession>A0A4R8LT80</accession>
<dbReference type="Pfam" id="PF00005">
    <property type="entry name" value="ABC_tran"/>
    <property type="match status" value="2"/>
</dbReference>
<dbReference type="Pfam" id="PF12848">
    <property type="entry name" value="ABC_tran_Xtn"/>
    <property type="match status" value="1"/>
</dbReference>
<dbReference type="Gene3D" id="3.40.50.300">
    <property type="entry name" value="P-loop containing nucleotide triphosphate hydrolases"/>
    <property type="match status" value="2"/>
</dbReference>
<evidence type="ECO:0000256" key="3">
    <source>
        <dbReference type="ARBA" id="ARBA00022840"/>
    </source>
</evidence>
<keyword evidence="3 7" id="KW-0067">ATP-binding</keyword>
<keyword evidence="8" id="KW-1185">Reference proteome</keyword>
<dbReference type="InterPro" id="IPR003593">
    <property type="entry name" value="AAA+_ATPase"/>
</dbReference>
<feature type="region of interest" description="Disordered" evidence="5">
    <location>
        <begin position="551"/>
        <end position="580"/>
    </location>
</feature>
<dbReference type="FunFam" id="3.40.50.300:FF:000011">
    <property type="entry name" value="Putative ABC transporter ATP-binding component"/>
    <property type="match status" value="1"/>
</dbReference>
<dbReference type="GO" id="GO:0005524">
    <property type="term" value="F:ATP binding"/>
    <property type="evidence" value="ECO:0007669"/>
    <property type="project" value="UniProtKB-KW"/>
</dbReference>
<dbReference type="PROSITE" id="PS50893">
    <property type="entry name" value="ABC_TRANSPORTER_2"/>
    <property type="match status" value="2"/>
</dbReference>
<evidence type="ECO:0000256" key="2">
    <source>
        <dbReference type="ARBA" id="ARBA00022741"/>
    </source>
</evidence>
<dbReference type="PROSITE" id="PS00211">
    <property type="entry name" value="ABC_TRANSPORTER_1"/>
    <property type="match status" value="2"/>
</dbReference>
<dbReference type="GO" id="GO:0003676">
    <property type="term" value="F:nucleic acid binding"/>
    <property type="evidence" value="ECO:0007669"/>
    <property type="project" value="UniProtKB-ARBA"/>
</dbReference>
<dbReference type="PANTHER" id="PTHR42855:SF2">
    <property type="entry name" value="DRUG RESISTANCE ABC TRANSPORTER,ATP-BINDING PROTEIN"/>
    <property type="match status" value="1"/>
</dbReference>
<dbReference type="InterPro" id="IPR051309">
    <property type="entry name" value="ABCF_ATPase"/>
</dbReference>
<reference evidence="7 8" key="1">
    <citation type="submission" date="2019-03" db="EMBL/GenBank/DDBJ databases">
        <title>Genomic Encyclopedia of Type Strains, Phase IV (KMG-IV): sequencing the most valuable type-strain genomes for metagenomic binning, comparative biology and taxonomic classification.</title>
        <authorList>
            <person name="Goeker M."/>
        </authorList>
    </citation>
    <scope>NUCLEOTIDE SEQUENCE [LARGE SCALE GENOMIC DNA]</scope>
    <source>
        <strain evidence="7 8">DSM 17974</strain>
    </source>
</reference>
<dbReference type="InterPro" id="IPR032781">
    <property type="entry name" value="ABC_tran_Xtn"/>
</dbReference>
<feature type="coiled-coil region" evidence="4">
    <location>
        <begin position="580"/>
        <end position="640"/>
    </location>
</feature>
<keyword evidence="1" id="KW-0677">Repeat</keyword>
<dbReference type="OrthoDB" id="9760950at2"/>
<evidence type="ECO:0000256" key="1">
    <source>
        <dbReference type="ARBA" id="ARBA00022737"/>
    </source>
</evidence>
<evidence type="ECO:0000259" key="6">
    <source>
        <dbReference type="PROSITE" id="PS50893"/>
    </source>
</evidence>
<feature type="compositionally biased region" description="Polar residues" evidence="5">
    <location>
        <begin position="551"/>
        <end position="563"/>
    </location>
</feature>
<evidence type="ECO:0000256" key="4">
    <source>
        <dbReference type="SAM" id="Coils"/>
    </source>
</evidence>
<comment type="caution">
    <text evidence="7">The sequence shown here is derived from an EMBL/GenBank/DDBJ whole genome shotgun (WGS) entry which is preliminary data.</text>
</comment>
<dbReference type="FunFam" id="3.40.50.300:FF:000309">
    <property type="entry name" value="ABC transporter ATP-binding protein"/>
    <property type="match status" value="1"/>
</dbReference>
<dbReference type="InterPro" id="IPR003439">
    <property type="entry name" value="ABC_transporter-like_ATP-bd"/>
</dbReference>
<evidence type="ECO:0000313" key="7">
    <source>
        <dbReference type="EMBL" id="TDY49985.1"/>
    </source>
</evidence>
<dbReference type="CDD" id="cd03221">
    <property type="entry name" value="ABCF_EF-3"/>
    <property type="match status" value="2"/>
</dbReference>
<feature type="domain" description="ABC transporter" evidence="6">
    <location>
        <begin position="4"/>
        <end position="263"/>
    </location>
</feature>
<name>A0A4R8LT80_9BACL</name>
<dbReference type="SUPFAM" id="SSF52540">
    <property type="entry name" value="P-loop containing nucleoside triphosphate hydrolases"/>
    <property type="match status" value="2"/>
</dbReference>
<dbReference type="SMART" id="SM00382">
    <property type="entry name" value="AAA"/>
    <property type="match status" value="2"/>
</dbReference>
<gene>
    <name evidence="7" type="ORF">C7445_10328</name>
</gene>
<proteinExistence type="predicted"/>
<sequence>MIVLQASHLKKSYDGVDVLIDASVVIRAGDKVGLVGGNGAGKTTLLKLITGEEQPDGGTIAKRDGLQMGYVSQYVQPDAAMTVYQFVAEAQKPLQQMEARLRDLEAKMADPSVYTSEQRFADVTQTYEQAAHQFEQAGGYAWQTNVRRVLAGLQFHAEMQPMPISSLSGGQRTRLALARLLVQQPDLLVLDEPTNYLDTETLSWLEAYLKHDEGSLLVVSHDRYFLDEVTTQTIALEDGVTRHYPGNYAAYVLQSRLEREQQVKLYEQQQGEISRIESFVQKNIARASTTRRAQSRRKMLERMERVERPRGDGASVRVEFEPRRPSGRDVLQVSNLAIGYDHRTVAKPISFHLERGMRLAILGPNGAGKSTLLKTIVGLLPAQTGRIDWGHHVDVGYYDQEQSDLDDTKTVIDQVWDERSDLDETSIRKALAQFMFRGEDVVKPVAGLSGGERSRLNLCRLMLRRANVLVMDEPTNHLDIPSKEALEQALSDYSGTLLFVSHDRYFIDAIATHVGILEPDGLVKYIGNYSDYREKVAENERMANIELSTASVNERTGAPTNSDLAAHQASPRRRIRSSDVRKLQEEIEKWERTAAKLESRLTAIGMEQSEAAAAQDIDRIRTLEQEREHVEQACQSALEKWEQASLKLEMLQSGED</sequence>